<proteinExistence type="predicted"/>
<dbReference type="STRING" id="860235.AOZ06_33270"/>
<keyword evidence="3" id="KW-1185">Reference proteome</keyword>
<reference evidence="2 3" key="1">
    <citation type="submission" date="2015-07" db="EMBL/GenBank/DDBJ databases">
        <title>Genome sequencing of Kibdelosporangium phytohabitans.</title>
        <authorList>
            <person name="Qin S."/>
            <person name="Xing K."/>
        </authorList>
    </citation>
    <scope>NUCLEOTIDE SEQUENCE [LARGE SCALE GENOMIC DNA]</scope>
    <source>
        <strain evidence="2 3">KLBMP1111</strain>
    </source>
</reference>
<dbReference type="KEGG" id="kphy:AOZ06_33270"/>
<protein>
    <recommendedName>
        <fullName evidence="1">CHAT domain-containing protein</fullName>
    </recommendedName>
</protein>
<dbReference type="Gene3D" id="3.40.50.300">
    <property type="entry name" value="P-loop containing nucleotide triphosphate hydrolases"/>
    <property type="match status" value="1"/>
</dbReference>
<dbReference type="SUPFAM" id="SSF52540">
    <property type="entry name" value="P-loop containing nucleoside triphosphate hydrolases"/>
    <property type="match status" value="1"/>
</dbReference>
<dbReference type="EMBL" id="CP012752">
    <property type="protein sequence ID" value="ALG11106.1"/>
    <property type="molecule type" value="Genomic_DNA"/>
</dbReference>
<organism evidence="2 3">
    <name type="scientific">Kibdelosporangium phytohabitans</name>
    <dbReference type="NCBI Taxonomy" id="860235"/>
    <lineage>
        <taxon>Bacteria</taxon>
        <taxon>Bacillati</taxon>
        <taxon>Actinomycetota</taxon>
        <taxon>Actinomycetes</taxon>
        <taxon>Pseudonocardiales</taxon>
        <taxon>Pseudonocardiaceae</taxon>
        <taxon>Kibdelosporangium</taxon>
    </lineage>
</organism>
<dbReference type="InterPro" id="IPR024983">
    <property type="entry name" value="CHAT_dom"/>
</dbReference>
<accession>A0A0N9I8J0</accession>
<feature type="domain" description="CHAT" evidence="1">
    <location>
        <begin position="155"/>
        <end position="336"/>
    </location>
</feature>
<dbReference type="InterPro" id="IPR027417">
    <property type="entry name" value="P-loop_NTPase"/>
</dbReference>
<dbReference type="Proteomes" id="UP000063699">
    <property type="component" value="Chromosome"/>
</dbReference>
<gene>
    <name evidence="2" type="ORF">AOZ06_33270</name>
</gene>
<evidence type="ECO:0000259" key="1">
    <source>
        <dbReference type="Pfam" id="PF12770"/>
    </source>
</evidence>
<evidence type="ECO:0000313" key="2">
    <source>
        <dbReference type="EMBL" id="ALG11106.1"/>
    </source>
</evidence>
<evidence type="ECO:0000313" key="3">
    <source>
        <dbReference type="Proteomes" id="UP000063699"/>
    </source>
</evidence>
<sequence>MTHLEVLDYAGPTKWRWRLTTSTGEFVADHSVSLDETEWQYEAFTDLYRYLKWNAVPDRRVAHEAELTAQVADWVRSRVFGDVLAGVRGPVRLEVPPEAGLLAYRPWELAGGSFVIDLPHPSRTKADVGDRLRMLAVFSLPEGAGALNLRKERHALTRLVREIAAVNEKGIELRVLQYGATRERLEEALLEQSGWDVVHLSGHGLPAGLVLEDDTGSRDLITSTELVDLLDEAGDQIKLVTLSACESAAVTATEHLQLLGLSPAVRSTSEPAGSLPAVATEILRRLDCAVLAMRYPVVDDFAIALTGRFYDLVLGKGKSVAGALAVALSKVTSGPPTAAIPALSAATPTLFGARSGDLRLVPPPGGPVELKVDRQKLAEFPEQLERFVGRVGPMTRATTALAPRSGSSGVLFHGMAGAGKTSCAVELAYTHQESFPFMAWHVAPPEGHEIATALAGFVRALERQLPGLKLVHRIGDIDMLRAALPNLTEVLENNRVLIVLDNVESLLTDKGEWRDDRWALLIHALTNHRGFSRLVLTSRRKPLGLRDSVLCEAVHALSLRESVLLAREWPNLRALIDDEPELAVRTLQIVQGHPKLLEFAEAIAADKATLTERLDQADSTWDARGARLDAFVRGDEPVAGDDDYFAVLETWTTVTMATLPDKSVVLFHFLCCVEEADRNEPVVRENWSALWQAHRAGDPPPIAEALGPLVDRAVVGIDGEGYRIHPGIAGTGRDDADSRFRSSVDVELGKFWRHIMSLAVEHEGQESSSAAVQHAAIGAAPYLFRQRNWPHLDNAIQMVLQRDYSLATMATLLPFASAAAEATRGTQDELVVARTHGGVLSRLDPGQAEIIFRDLLNLALDRGDFGRAAIVADSLVGLYRNEGRLEAALDVLDRKAEYSEKAGLGPTVRLTDDAHRLRIMELLGRGGDDVLASVTRLLAEWRAVEASGGYPLSVPVWSPVENLLSTGTLVAERLGQWRQALDFNTELIESMRRRGATALDQAVAAYNGSRALMQLGMVAEARNVLLWCREVWDQGQDMGTLAKVFARLAEAEDKLGHSDRALDIQLDSLRLTYPSRDPKLIAFLHNRVAMFAYRSYGEFSWAVWAHFAAAAMILWHDNRAALDENLAVLQGFKSGVSDDMRSFEEISQVVEHTAGVRLADLLQHMGVADCQALLCEVLHAAEQSATAS</sequence>
<dbReference type="Pfam" id="PF12770">
    <property type="entry name" value="CHAT"/>
    <property type="match status" value="1"/>
</dbReference>
<name>A0A0N9I8J0_9PSEU</name>
<dbReference type="AlphaFoldDB" id="A0A0N9I8J0"/>